<dbReference type="SUPFAM" id="SSF50346">
    <property type="entry name" value="PRC-barrel domain"/>
    <property type="match status" value="1"/>
</dbReference>
<dbReference type="Pfam" id="PF05239">
    <property type="entry name" value="PRC"/>
    <property type="match status" value="1"/>
</dbReference>
<dbReference type="PANTHER" id="PTHR36505:SF1">
    <property type="entry name" value="BLR1072 PROTEIN"/>
    <property type="match status" value="1"/>
</dbReference>
<protein>
    <submittedName>
        <fullName evidence="3">PRC-barrel domain-containing protein</fullName>
    </submittedName>
</protein>
<keyword evidence="1" id="KW-0732">Signal</keyword>
<dbReference type="Gene3D" id="2.30.30.240">
    <property type="entry name" value="PRC-barrel domain"/>
    <property type="match status" value="2"/>
</dbReference>
<feature type="domain" description="PRC-barrel" evidence="2">
    <location>
        <begin position="88"/>
        <end position="134"/>
    </location>
</feature>
<evidence type="ECO:0000259" key="2">
    <source>
        <dbReference type="Pfam" id="PF05239"/>
    </source>
</evidence>
<dbReference type="RefSeq" id="WP_382168323.1">
    <property type="nucleotide sequence ID" value="NZ_JBHTBR010000005.1"/>
</dbReference>
<dbReference type="PANTHER" id="PTHR36505">
    <property type="entry name" value="BLR1072 PROTEIN"/>
    <property type="match status" value="1"/>
</dbReference>
<feature type="signal peptide" evidence="1">
    <location>
        <begin position="1"/>
        <end position="21"/>
    </location>
</feature>
<gene>
    <name evidence="3" type="ORF">ACFQS8_13735</name>
</gene>
<comment type="caution">
    <text evidence="3">The sequence shown here is derived from an EMBL/GenBank/DDBJ whole genome shotgun (WGS) entry which is preliminary data.</text>
</comment>
<evidence type="ECO:0000313" key="3">
    <source>
        <dbReference type="EMBL" id="MFC7292688.1"/>
    </source>
</evidence>
<evidence type="ECO:0000313" key="4">
    <source>
        <dbReference type="Proteomes" id="UP001596492"/>
    </source>
</evidence>
<dbReference type="EMBL" id="JBHTBR010000005">
    <property type="protein sequence ID" value="MFC7292688.1"/>
    <property type="molecule type" value="Genomic_DNA"/>
</dbReference>
<dbReference type="InterPro" id="IPR027275">
    <property type="entry name" value="PRC-brl_dom"/>
</dbReference>
<keyword evidence="4" id="KW-1185">Reference proteome</keyword>
<evidence type="ECO:0000256" key="1">
    <source>
        <dbReference type="SAM" id="SignalP"/>
    </source>
</evidence>
<accession>A0ABW2INC5</accession>
<reference evidence="4" key="1">
    <citation type="journal article" date="2019" name="Int. J. Syst. Evol. Microbiol.">
        <title>The Global Catalogue of Microorganisms (GCM) 10K type strain sequencing project: providing services to taxonomists for standard genome sequencing and annotation.</title>
        <authorList>
            <consortium name="The Broad Institute Genomics Platform"/>
            <consortium name="The Broad Institute Genome Sequencing Center for Infectious Disease"/>
            <person name="Wu L."/>
            <person name="Ma J."/>
        </authorList>
    </citation>
    <scope>NUCLEOTIDE SEQUENCE [LARGE SCALE GENOMIC DNA]</scope>
    <source>
        <strain evidence="4">CCUG 51308</strain>
    </source>
</reference>
<dbReference type="PROSITE" id="PS51257">
    <property type="entry name" value="PROKAR_LIPOPROTEIN"/>
    <property type="match status" value="1"/>
</dbReference>
<proteinExistence type="predicted"/>
<sequence length="271" mass="29819">MLNLKTSTAAFALMFGLAACSDGQTDTRAQNVEANMQAQEADAENPTYMADLQNNPVAAEPVEAKFQKDRLENKTDEMNKPYFQMLTTEFEMSEMIGEDIHGENGEEIASVSDLIIGDDGRIESIVFANGGIAGLGTKYGKLNYDEATVTLDEENEPRVRMSMTSDALAAISSWEQDKANDYRLASELMGTNAQYAASDEKARITDLVANLNGEVRYALVSASPLEALTDERYVVDFDKVKIAQGDSDGELQLDLTKEMIQASMLYREIDD</sequence>
<dbReference type="InterPro" id="IPR011033">
    <property type="entry name" value="PRC_barrel-like_sf"/>
</dbReference>
<organism evidence="3 4">
    <name type="scientific">Hirschia litorea</name>
    <dbReference type="NCBI Taxonomy" id="1199156"/>
    <lineage>
        <taxon>Bacteria</taxon>
        <taxon>Pseudomonadati</taxon>
        <taxon>Pseudomonadota</taxon>
        <taxon>Alphaproteobacteria</taxon>
        <taxon>Hyphomonadales</taxon>
        <taxon>Hyphomonadaceae</taxon>
        <taxon>Hirschia</taxon>
    </lineage>
</organism>
<feature type="chain" id="PRO_5045418289" evidence="1">
    <location>
        <begin position="22"/>
        <end position="271"/>
    </location>
</feature>
<dbReference type="Proteomes" id="UP001596492">
    <property type="component" value="Unassembled WGS sequence"/>
</dbReference>
<name>A0ABW2INC5_9PROT</name>